<dbReference type="Gene3D" id="3.40.50.720">
    <property type="entry name" value="NAD(P)-binding Rossmann-like Domain"/>
    <property type="match status" value="1"/>
</dbReference>
<sequence>MKILLTGVAGFIGFSLARELIKGGDEIIGLDNINEYYDVKLKYARLAQLGIDDINANSSNLVSSAKYQNLSFIKLDLSDTEAILKFFKEQNFDCVVNLAAQAGVRYSLENPQSYISSNILGFENILEGCRQEAVKNLVFASSSSVYGLNTALPFSESASTQHPISLYAATKKANEMMAHSYAHLFNLPCTGLRFFTVYGPWGRPDMALFKFVKAALNDESIDVYNHGNMKRDFTYISDIVGGIIKCIQKPAAPSTNFNAQNPNPAISSAPYRIYNIGKGQSVALMEFIVAIEDILGIKIKKNMLAMQAGDVEATWCDTSALERDFGYKAQVSIKQGVSEFIAWYKKYYGI</sequence>
<evidence type="ECO:0000313" key="4">
    <source>
        <dbReference type="Proteomes" id="UP000509414"/>
    </source>
</evidence>
<dbReference type="Proteomes" id="UP000509414">
    <property type="component" value="Chromosome"/>
</dbReference>
<accession>A0A7H9CH63</accession>
<organism evidence="3 4">
    <name type="scientific">Candidatus Campylobacter infans</name>
    <dbReference type="NCBI Taxonomy" id="2561898"/>
    <lineage>
        <taxon>Bacteria</taxon>
        <taxon>Pseudomonadati</taxon>
        <taxon>Campylobacterota</taxon>
        <taxon>Epsilonproteobacteria</taxon>
        <taxon>Campylobacterales</taxon>
        <taxon>Campylobacteraceae</taxon>
        <taxon>Campylobacter</taxon>
    </lineage>
</organism>
<evidence type="ECO:0000256" key="1">
    <source>
        <dbReference type="ARBA" id="ARBA00023027"/>
    </source>
</evidence>
<gene>
    <name evidence="3" type="ORF">CINF_0133</name>
</gene>
<keyword evidence="1" id="KW-0520">NAD</keyword>
<evidence type="ECO:0000259" key="2">
    <source>
        <dbReference type="Pfam" id="PF01370"/>
    </source>
</evidence>
<dbReference type="InterPro" id="IPR001509">
    <property type="entry name" value="Epimerase_deHydtase"/>
</dbReference>
<dbReference type="CDD" id="cd05253">
    <property type="entry name" value="UDP_GE_SDE_e"/>
    <property type="match status" value="1"/>
</dbReference>
<dbReference type="PANTHER" id="PTHR43574">
    <property type="entry name" value="EPIMERASE-RELATED"/>
    <property type="match status" value="1"/>
</dbReference>
<name>A0A7H9CH63_9BACT</name>
<dbReference type="RefSeq" id="WP_179975367.1">
    <property type="nucleotide sequence ID" value="NZ_CP049075.1"/>
</dbReference>
<dbReference type="EMBL" id="CP049075">
    <property type="protein sequence ID" value="QLI04685.1"/>
    <property type="molecule type" value="Genomic_DNA"/>
</dbReference>
<keyword evidence="4" id="KW-1185">Reference proteome</keyword>
<dbReference type="Pfam" id="PF01370">
    <property type="entry name" value="Epimerase"/>
    <property type="match status" value="1"/>
</dbReference>
<dbReference type="InterPro" id="IPR036291">
    <property type="entry name" value="NAD(P)-bd_dom_sf"/>
</dbReference>
<evidence type="ECO:0000313" key="3">
    <source>
        <dbReference type="EMBL" id="QLI04685.1"/>
    </source>
</evidence>
<dbReference type="SUPFAM" id="SSF51735">
    <property type="entry name" value="NAD(P)-binding Rossmann-fold domains"/>
    <property type="match status" value="1"/>
</dbReference>
<dbReference type="AlphaFoldDB" id="A0A7H9CH63"/>
<dbReference type="KEGG" id="cinf:CINF_0133"/>
<feature type="domain" description="NAD-dependent epimerase/dehydratase" evidence="2">
    <location>
        <begin position="3"/>
        <end position="254"/>
    </location>
</feature>
<protein>
    <submittedName>
        <fullName evidence="3">UDP-glucuronic acid epimerase</fullName>
    </submittedName>
</protein>
<reference evidence="3 4" key="1">
    <citation type="submission" date="2020-02" db="EMBL/GenBank/DDBJ databases">
        <title>Complete genome sequence of the novel Campylobacter species Candidatus Campylobacter infans.</title>
        <authorList>
            <person name="Duim B."/>
            <person name="Zomer A."/>
            <person name="van der Graaf L."/>
            <person name="Wagenaar J."/>
        </authorList>
    </citation>
    <scope>NUCLEOTIDE SEQUENCE [LARGE SCALE GENOMIC DNA]</scope>
    <source>
        <strain evidence="3 4">19S00001</strain>
    </source>
</reference>
<proteinExistence type="predicted"/>
<dbReference type="PRINTS" id="PR01713">
    <property type="entry name" value="NUCEPIMERASE"/>
</dbReference>